<evidence type="ECO:0000256" key="1">
    <source>
        <dbReference type="SAM" id="Phobius"/>
    </source>
</evidence>
<dbReference type="GeneID" id="13013735"/>
<feature type="transmembrane region" description="Helical" evidence="1">
    <location>
        <begin position="120"/>
        <end position="141"/>
    </location>
</feature>
<dbReference type="HOGENOM" id="CLU_1438176_0_0_2"/>
<evidence type="ECO:0000313" key="3">
    <source>
        <dbReference type="Proteomes" id="UP000005270"/>
    </source>
</evidence>
<feature type="transmembrane region" description="Helical" evidence="1">
    <location>
        <begin position="24"/>
        <end position="51"/>
    </location>
</feature>
<feature type="transmembrane region" description="Helical" evidence="1">
    <location>
        <begin position="153"/>
        <end position="177"/>
    </location>
</feature>
<evidence type="ECO:0000313" key="2">
    <source>
        <dbReference type="EMBL" id="AFK51832.1"/>
    </source>
</evidence>
<sequence>MRELIDNKRSVGVNTDKRLFKASLFFIAGLPAWISGILISATSVIHIIMYALRISTTIGILNYLPGIALIETGSLLQLVGLYYLWTFLKSSYWDDHVLRPLSTVVLAGFVGGLVTSMSLALIPLSFLFMSIGYIGLGGVLLRLYKLTNSPELYGASIVFPISISTLLTLSIVGWVLVLSVSARSPRTL</sequence>
<dbReference type="AlphaFoldDB" id="I3TGE4"/>
<proteinExistence type="predicted"/>
<protein>
    <submittedName>
        <fullName evidence="2">Uncharacterized protein</fullName>
    </submittedName>
</protein>
<keyword evidence="1" id="KW-0812">Transmembrane</keyword>
<keyword evidence="3" id="KW-1185">Reference proteome</keyword>
<name>I3TGE4_THEC1</name>
<dbReference type="EMBL" id="CP003531">
    <property type="protein sequence ID" value="AFK51832.1"/>
    <property type="molecule type" value="Genomic_DNA"/>
</dbReference>
<keyword evidence="1" id="KW-0472">Membrane</keyword>
<gene>
    <name evidence="2" type="ordered locus">TCELL_1410</name>
</gene>
<feature type="transmembrane region" description="Helical" evidence="1">
    <location>
        <begin position="97"/>
        <end position="114"/>
    </location>
</feature>
<dbReference type="RefSeq" id="WP_014738082.1">
    <property type="nucleotide sequence ID" value="NC_017954.1"/>
</dbReference>
<reference evidence="2 3" key="1">
    <citation type="journal article" date="2012" name="J. Bacteriol.">
        <title>Complete genome sequence of the hyperthermophilic cellulolytic Crenarchaeon 'Thermogladius cellulolyticus' 1633.</title>
        <authorList>
            <person name="Mardanov A.V."/>
            <person name="Kochetkova T.V."/>
            <person name="Beletsky A.V."/>
            <person name="Bonch-Osmolovskaya E.A."/>
            <person name="Ravin N.V."/>
            <person name="Skryabin K.G."/>
        </authorList>
    </citation>
    <scope>NUCLEOTIDE SEQUENCE [LARGE SCALE GENOMIC DNA]</scope>
    <source>
        <strain evidence="3">DSM 22663 / VKM B-2946 / 1633</strain>
    </source>
</reference>
<dbReference type="InParanoid" id="I3TGE4"/>
<dbReference type="KEGG" id="thg:TCELL_1410"/>
<feature type="transmembrane region" description="Helical" evidence="1">
    <location>
        <begin position="63"/>
        <end position="85"/>
    </location>
</feature>
<accession>I3TGE4</accession>
<organism evidence="2 3">
    <name type="scientific">Thermogladius calderae (strain DSM 22663 / VKM B-2946 / 1633)</name>
    <dbReference type="NCBI Taxonomy" id="1184251"/>
    <lineage>
        <taxon>Archaea</taxon>
        <taxon>Thermoproteota</taxon>
        <taxon>Thermoprotei</taxon>
        <taxon>Desulfurococcales</taxon>
        <taxon>Desulfurococcaceae</taxon>
        <taxon>Thermogladius</taxon>
    </lineage>
</organism>
<dbReference type="STRING" id="1184251.TCELL_1410"/>
<dbReference type="Proteomes" id="UP000005270">
    <property type="component" value="Chromosome"/>
</dbReference>
<keyword evidence="1" id="KW-1133">Transmembrane helix</keyword>